<reference evidence="1" key="1">
    <citation type="submission" date="2017-10" db="EMBL/GenBank/DDBJ databases">
        <title>Genome sequence of cellulolytic Lachnospiraceae bacterium XHS1971 isolated from hotspring sediment.</title>
        <authorList>
            <person name="Vasudevan G."/>
            <person name="Joshi A.J."/>
            <person name="Hivarkar S."/>
            <person name="Lanjekar V.B."/>
            <person name="Dhakephalkar P.K."/>
            <person name="Dagar S."/>
        </authorList>
    </citation>
    <scope>NUCLEOTIDE SEQUENCE</scope>
    <source>
        <strain evidence="1">XHS1971</strain>
    </source>
</reference>
<protein>
    <submittedName>
        <fullName evidence="1">Mannose-6-phosphate isomerase</fullName>
    </submittedName>
</protein>
<evidence type="ECO:0000313" key="2">
    <source>
        <dbReference type="Proteomes" id="UP000224460"/>
    </source>
</evidence>
<dbReference type="EMBL" id="PEDL01000010">
    <property type="protein sequence ID" value="PHV70483.1"/>
    <property type="molecule type" value="Genomic_DNA"/>
</dbReference>
<sequence length="339" mass="39037">MLYDTPMFFERNRVFRVYQGGSMFDAFFCDDSIDGNYPEEWIASAVQALNQNCTSKKEGVSKIRGTEYYFDEVLEKYPKQMLGEKKKLGVLVKLLDSAVRLPVQAHPDRILSKKYFQSNYGKEECWIILATRENACVYFGFQEGITLEDFKEAIQKGEHDQQAMEKVLVRHEVSVGDVIFIPPKVAHAIGAGCLILEIQEPTDFTIQPERWCGDYRLSDYEMYLGLDKEEALECFDFDSHYDVRQVPILLSKLNGIIYESLVDERQTKNFKVNKVTIDGGNYLLSKGSGIYVIIEGKGKMIGKEYEKLVQKGDYFFMPYHIASQFEIIGEKLIVMECYA</sequence>
<dbReference type="Proteomes" id="UP000224460">
    <property type="component" value="Unassembled WGS sequence"/>
</dbReference>
<keyword evidence="2" id="KW-1185">Reference proteome</keyword>
<proteinExistence type="predicted"/>
<keyword evidence="1" id="KW-0413">Isomerase</keyword>
<comment type="caution">
    <text evidence="1">The sequence shown here is derived from an EMBL/GenBank/DDBJ whole genome shotgun (WGS) entry which is preliminary data.</text>
</comment>
<evidence type="ECO:0000313" key="1">
    <source>
        <dbReference type="EMBL" id="PHV70483.1"/>
    </source>
</evidence>
<gene>
    <name evidence="1" type="ORF">CS063_10365</name>
</gene>
<organism evidence="1 2">
    <name type="scientific">Sporanaerobium hydrogeniformans</name>
    <dbReference type="NCBI Taxonomy" id="3072179"/>
    <lineage>
        <taxon>Bacteria</taxon>
        <taxon>Bacillati</taxon>
        <taxon>Bacillota</taxon>
        <taxon>Clostridia</taxon>
        <taxon>Lachnospirales</taxon>
        <taxon>Lachnospiraceae</taxon>
        <taxon>Sporanaerobium</taxon>
    </lineage>
</organism>
<accession>A0AC61DCI8</accession>
<name>A0AC61DCI8_9FIRM</name>